<dbReference type="Proteomes" id="UP000504610">
    <property type="component" value="Chromosome 1"/>
</dbReference>
<keyword evidence="2" id="KW-1185">Reference proteome</keyword>
<evidence type="ECO:0000256" key="1">
    <source>
        <dbReference type="SAM" id="MobiDB-lite"/>
    </source>
</evidence>
<proteinExistence type="predicted"/>
<gene>
    <name evidence="3" type="primary">LOC108853372</name>
</gene>
<dbReference type="RefSeq" id="XP_018482293.1">
    <property type="nucleotide sequence ID" value="XM_018626791.2"/>
</dbReference>
<accession>A0A6J0NEN1</accession>
<organism evidence="2 3">
    <name type="scientific">Raphanus sativus</name>
    <name type="common">Radish</name>
    <name type="synonym">Raphanus raphanistrum var. sativus</name>
    <dbReference type="NCBI Taxonomy" id="3726"/>
    <lineage>
        <taxon>Eukaryota</taxon>
        <taxon>Viridiplantae</taxon>
        <taxon>Streptophyta</taxon>
        <taxon>Embryophyta</taxon>
        <taxon>Tracheophyta</taxon>
        <taxon>Spermatophyta</taxon>
        <taxon>Magnoliopsida</taxon>
        <taxon>eudicotyledons</taxon>
        <taxon>Gunneridae</taxon>
        <taxon>Pentapetalae</taxon>
        <taxon>rosids</taxon>
        <taxon>malvids</taxon>
        <taxon>Brassicales</taxon>
        <taxon>Brassicaceae</taxon>
        <taxon>Brassiceae</taxon>
        <taxon>Raphanus</taxon>
    </lineage>
</organism>
<reference evidence="2" key="1">
    <citation type="journal article" date="2019" name="Database">
        <title>The radish genome database (RadishGD): an integrated information resource for radish genomics.</title>
        <authorList>
            <person name="Yu H.J."/>
            <person name="Baek S."/>
            <person name="Lee Y.J."/>
            <person name="Cho A."/>
            <person name="Mun J.H."/>
        </authorList>
    </citation>
    <scope>NUCLEOTIDE SEQUENCE [LARGE SCALE GENOMIC DNA]</scope>
    <source>
        <strain evidence="2">cv. WK10039</strain>
    </source>
</reference>
<dbReference type="GeneID" id="108853372"/>
<name>A0A6J0NEN1_RAPSA</name>
<evidence type="ECO:0000313" key="2">
    <source>
        <dbReference type="Proteomes" id="UP000504610"/>
    </source>
</evidence>
<dbReference type="AlphaFoldDB" id="A0A6J0NEN1"/>
<protein>
    <submittedName>
        <fullName evidence="3">Uncharacterized protein LOC108853372</fullName>
    </submittedName>
</protein>
<evidence type="ECO:0000313" key="3">
    <source>
        <dbReference type="RefSeq" id="XP_018482293.1"/>
    </source>
</evidence>
<dbReference type="KEGG" id="rsz:108853372"/>
<reference evidence="3" key="2">
    <citation type="submission" date="2025-08" db="UniProtKB">
        <authorList>
            <consortium name="RefSeq"/>
        </authorList>
    </citation>
    <scope>IDENTIFICATION</scope>
    <source>
        <tissue evidence="3">Leaf</tissue>
    </source>
</reference>
<sequence length="211" mass="23286">MFPSSHSAPLSLTNFNTATDKIKKFHRTKKKNRKLMAEERLTRTDSAEKKRVRDESDDAILDSPEVKRLRDDLLEVLDDSDPEPVSQELDSVMKSFEDELSSTVTQETQPDLGYLLEASDDELGLPPVSPVPVVAKEVETTDLVRASSDSSGVDEFWGFDDQFSNYGSLDFGSGVGDGGDYVVVDGLFGFSDDGFDAGDLFSWRSESLPAE</sequence>
<dbReference type="PANTHER" id="PTHR34539:SF18">
    <property type="entry name" value="(RAPE) HYPOTHETICAL PROTEIN"/>
    <property type="match status" value="1"/>
</dbReference>
<dbReference type="OrthoDB" id="781489at2759"/>
<feature type="region of interest" description="Disordered" evidence="1">
    <location>
        <begin position="26"/>
        <end position="59"/>
    </location>
</feature>
<feature type="compositionally biased region" description="Basic and acidic residues" evidence="1">
    <location>
        <begin position="35"/>
        <end position="54"/>
    </location>
</feature>
<dbReference type="PANTHER" id="PTHR34539">
    <property type="entry name" value="T6J4.11 PROTEIN"/>
    <property type="match status" value="1"/>
</dbReference>